<keyword evidence="1" id="KW-1133">Transmembrane helix</keyword>
<protein>
    <recommendedName>
        <fullName evidence="6">DUF4038 domain-containing protein</fullName>
    </recommendedName>
</protein>
<dbReference type="AlphaFoldDB" id="A0A8H9G125"/>
<dbReference type="InterPro" id="IPR025277">
    <property type="entry name" value="Apiosidase-like_cat_dom"/>
</dbReference>
<evidence type="ECO:0000313" key="4">
    <source>
        <dbReference type="EMBL" id="GGE30763.1"/>
    </source>
</evidence>
<organism evidence="4 5">
    <name type="scientific">Sphingobacterium cellulitidis</name>
    <dbReference type="NCBI Taxonomy" id="1768011"/>
    <lineage>
        <taxon>Bacteria</taxon>
        <taxon>Pseudomonadati</taxon>
        <taxon>Bacteroidota</taxon>
        <taxon>Sphingobacteriia</taxon>
        <taxon>Sphingobacteriales</taxon>
        <taxon>Sphingobacteriaceae</taxon>
        <taxon>Sphingobacterium</taxon>
    </lineage>
</organism>
<dbReference type="Pfam" id="PF13204">
    <property type="entry name" value="Apiosidase"/>
    <property type="match status" value="1"/>
</dbReference>
<dbReference type="InterPro" id="IPR024749">
    <property type="entry name" value="Collagen-bd_put"/>
</dbReference>
<evidence type="ECO:0000256" key="1">
    <source>
        <dbReference type="SAM" id="Phobius"/>
    </source>
</evidence>
<dbReference type="Pfam" id="PF12904">
    <property type="entry name" value="Collagen_bind_2"/>
    <property type="match status" value="1"/>
</dbReference>
<dbReference type="PANTHER" id="PTHR37836:SF3">
    <property type="entry name" value="ENDOGLUCANASE"/>
    <property type="match status" value="1"/>
</dbReference>
<dbReference type="Gene3D" id="3.20.20.80">
    <property type="entry name" value="Glycosidases"/>
    <property type="match status" value="1"/>
</dbReference>
<evidence type="ECO:0000259" key="3">
    <source>
        <dbReference type="Pfam" id="PF13204"/>
    </source>
</evidence>
<evidence type="ECO:0000313" key="5">
    <source>
        <dbReference type="Proteomes" id="UP000614460"/>
    </source>
</evidence>
<proteinExistence type="predicted"/>
<keyword evidence="5" id="KW-1185">Reference proteome</keyword>
<gene>
    <name evidence="4" type="ORF">GCM10011516_30670</name>
</gene>
<dbReference type="SUPFAM" id="SSF51445">
    <property type="entry name" value="(Trans)glycosidases"/>
    <property type="match status" value="1"/>
</dbReference>
<reference evidence="4" key="2">
    <citation type="submission" date="2020-09" db="EMBL/GenBank/DDBJ databases">
        <authorList>
            <person name="Sun Q."/>
            <person name="Zhou Y."/>
        </authorList>
    </citation>
    <scope>NUCLEOTIDE SEQUENCE</scope>
    <source>
        <strain evidence="4">CGMCC 1.15966</strain>
    </source>
</reference>
<dbReference type="RefSeq" id="WP_220476820.1">
    <property type="nucleotide sequence ID" value="NZ_JACJHW010000008.1"/>
</dbReference>
<evidence type="ECO:0000259" key="2">
    <source>
        <dbReference type="Pfam" id="PF12904"/>
    </source>
</evidence>
<feature type="domain" description="Apiosidase-like catalytic" evidence="3">
    <location>
        <begin position="55"/>
        <end position="382"/>
    </location>
</feature>
<sequence length="483" mass="56029">MIGEILEVNFYLNRESKKIILALSMMGLKLTIPIFLIFLSSFSYSQQKNSIVVSSSGHSLEYEDGRPFFWLGDTAWELFHRLKIEEITEYLDNRKAKGFNVIQCVILAELDGIRIPNRYGNLALIDEDPTQLNEAYFKLVDSVIELAQEREIYLAILPTWGDKVTLKYSGAGPVIFTKENAHQFGRLLGARYKKYNHIFWILGGDRPAADQEESWLEVYRSMATGLDAGSGKKTLKSFHPGGYIWESSPMLHQEKWMDFNMIQSGHARLDVPVWDLIQKDLSLLPKKPSLDAEPCYEDHPINPWNGWDPSKGYFRDWEVRRQLYRSVFAGGFGVTYGHHAIWQFYGSSFLPVNYPDRNWQEAMDRPAAFQAGYLKDLILSRPSKNRIPNQLMILNQDSIEAKNFMTAFTDSEKSYAMIYLPNNKFVNLNMREFPSKNIRYQWFKPETGELMEKKVVKVEEKMQLHVPINKNSTDWVLIIDKIN</sequence>
<dbReference type="EMBL" id="BMKM01000010">
    <property type="protein sequence ID" value="GGE30763.1"/>
    <property type="molecule type" value="Genomic_DNA"/>
</dbReference>
<name>A0A8H9G125_9SPHI</name>
<keyword evidence="1" id="KW-0472">Membrane</keyword>
<reference evidence="4" key="1">
    <citation type="journal article" date="2014" name="Int. J. Syst. Evol. Microbiol.">
        <title>Complete genome sequence of Corynebacterium casei LMG S-19264T (=DSM 44701T), isolated from a smear-ripened cheese.</title>
        <authorList>
            <consortium name="US DOE Joint Genome Institute (JGI-PGF)"/>
            <person name="Walter F."/>
            <person name="Albersmeier A."/>
            <person name="Kalinowski J."/>
            <person name="Ruckert C."/>
        </authorList>
    </citation>
    <scope>NUCLEOTIDE SEQUENCE</scope>
    <source>
        <strain evidence="4">CGMCC 1.15966</strain>
    </source>
</reference>
<dbReference type="PANTHER" id="PTHR37836">
    <property type="entry name" value="LMO1036 PROTEIN"/>
    <property type="match status" value="1"/>
</dbReference>
<feature type="transmembrane region" description="Helical" evidence="1">
    <location>
        <begin position="20"/>
        <end position="44"/>
    </location>
</feature>
<evidence type="ECO:0008006" key="6">
    <source>
        <dbReference type="Google" id="ProtNLM"/>
    </source>
</evidence>
<feature type="domain" description="Putative collagen-binding" evidence="2">
    <location>
        <begin position="387"/>
        <end position="480"/>
    </location>
</feature>
<dbReference type="InterPro" id="IPR017853">
    <property type="entry name" value="GH"/>
</dbReference>
<keyword evidence="1" id="KW-0812">Transmembrane</keyword>
<dbReference type="Proteomes" id="UP000614460">
    <property type="component" value="Unassembled WGS sequence"/>
</dbReference>
<comment type="caution">
    <text evidence="4">The sequence shown here is derived from an EMBL/GenBank/DDBJ whole genome shotgun (WGS) entry which is preliminary data.</text>
</comment>
<accession>A0A8H9G125</accession>